<name>A0A7L4P9C3_9CREN</name>
<evidence type="ECO:0000313" key="1">
    <source>
        <dbReference type="EMBL" id="NYR15575.1"/>
    </source>
</evidence>
<dbReference type="EMBL" id="JAAVJF010000002">
    <property type="protein sequence ID" value="NYR15575.1"/>
    <property type="molecule type" value="Genomic_DNA"/>
</dbReference>
<dbReference type="NCBIfam" id="TIGR01896">
    <property type="entry name" value="cas_AF1879"/>
    <property type="match status" value="1"/>
</dbReference>
<proteinExistence type="predicted"/>
<sequence>MLTLAELSKALRRAKTTWGPVEVSPELRGWSYDKPPVKPPAYPGLALSDFAYGYCPTYRNIYLKYVLGERGGPSKTLQEGQVLHSVLFKALEDFRRYAYAGVPMSPGLEGVPEDLRDKAEALYKYVAARLIGEYSYALAARLARSRDAAVFYASPIATQVAVDGAPLGLGYVVADGLALGAVVEFKFGPAPNVEAALAGYAMAIEADWGVPVDYGIHVQISVNHAVEYRVTAYPLGDSARSKFLEARDEAVDVAASGRDPGAPPQCPKTCPFYAACHAGGGR</sequence>
<dbReference type="InterPro" id="IPR009260">
    <property type="entry name" value="CRISPR-ass_Csa1"/>
</dbReference>
<dbReference type="RefSeq" id="WP_179790534.1">
    <property type="nucleotide sequence ID" value="NZ_JAAVJF010000002.1"/>
</dbReference>
<evidence type="ECO:0000313" key="2">
    <source>
        <dbReference type="Proteomes" id="UP000554766"/>
    </source>
</evidence>
<organism evidence="1 2">
    <name type="scientific">Pyrobaculum arsenaticum</name>
    <dbReference type="NCBI Taxonomy" id="121277"/>
    <lineage>
        <taxon>Archaea</taxon>
        <taxon>Thermoproteota</taxon>
        <taxon>Thermoprotei</taxon>
        <taxon>Thermoproteales</taxon>
        <taxon>Thermoproteaceae</taxon>
        <taxon>Pyrobaculum</taxon>
    </lineage>
</organism>
<comment type="caution">
    <text evidence="1">The sequence shown here is derived from an EMBL/GenBank/DDBJ whole genome shotgun (WGS) entry which is preliminary data.</text>
</comment>
<gene>
    <name evidence="1" type="primary">cas4a</name>
    <name evidence="1" type="ORF">HC235_06435</name>
</gene>
<reference evidence="1 2" key="1">
    <citation type="journal article" date="2020" name="Nat. Commun.">
        <title>The structures of two archaeal type IV pili illuminate evolutionary relationships.</title>
        <authorList>
            <person name="Wang F."/>
            <person name="Baquero D.P."/>
            <person name="Su Z."/>
            <person name="Beltran L.C."/>
            <person name="Prangishvili D."/>
            <person name="Krupovic M."/>
            <person name="Egelman E.H."/>
        </authorList>
    </citation>
    <scope>NUCLEOTIDE SEQUENCE [LARGE SCALE GENOMIC DNA]</scope>
    <source>
        <strain evidence="1 2">2GA</strain>
    </source>
</reference>
<dbReference type="Pfam" id="PF06023">
    <property type="entry name" value="Csa1"/>
    <property type="match status" value="1"/>
</dbReference>
<dbReference type="PIRSF" id="PIRSF009226">
    <property type="entry name" value="UCP009226"/>
    <property type="match status" value="1"/>
</dbReference>
<dbReference type="AlphaFoldDB" id="A0A7L4P9C3"/>
<keyword evidence="2" id="KW-1185">Reference proteome</keyword>
<accession>A0A7L4P9C3</accession>
<dbReference type="Proteomes" id="UP000554766">
    <property type="component" value="Unassembled WGS sequence"/>
</dbReference>
<dbReference type="CDD" id="cd09659">
    <property type="entry name" value="Cas4_I-A"/>
    <property type="match status" value="1"/>
</dbReference>
<protein>
    <submittedName>
        <fullName evidence="1">Type I-A CRISPR-associated protein Cas4/Csa1</fullName>
    </submittedName>
</protein>